<reference evidence="2 3" key="1">
    <citation type="submission" date="2022-06" db="EMBL/GenBank/DDBJ databases">
        <title>A taxonomic note on the genus Prevotella: Description of four novel genera and emended description of the genera Hallella and Xylanibacter.</title>
        <authorList>
            <person name="Hitch T.C.A."/>
        </authorList>
    </citation>
    <scope>NUCLEOTIDE SEQUENCE [LARGE SCALE GENOMIC DNA]</scope>
    <source>
        <strain evidence="2 3">DSM 100619</strain>
    </source>
</reference>
<evidence type="ECO:0000313" key="3">
    <source>
        <dbReference type="Proteomes" id="UP001204015"/>
    </source>
</evidence>
<dbReference type="RefSeq" id="WP_252761455.1">
    <property type="nucleotide sequence ID" value="NZ_JAMXLY010000038.1"/>
</dbReference>
<dbReference type="PANTHER" id="PTHR30469">
    <property type="entry name" value="MULTIDRUG RESISTANCE PROTEIN MDTA"/>
    <property type="match status" value="1"/>
</dbReference>
<protein>
    <submittedName>
        <fullName evidence="2">HlyD family efflux transporter periplasmic adaptor subunit</fullName>
    </submittedName>
</protein>
<sequence>MKYSLILLFTLSLLIGCKQSGDTAQTLKPHTEVTLTHVENGNIGQQIELQAVTEYLHTIQITAPVNGYIRSLPIHPGQRVGRGVFLFSMVSAEQQALGLQVVPQTVRASHASIVMSVSPQTGSYVTEGSVVCSLTDLNSLVFCVKVPVEYTHHIHQGTPCTLILPDGRQLHATLSSPMMNMDSSDQTIDYVVHEPSLALPAGLQVGAHFTLSSGRQSAHQILPIAAVQSDDNMTHFWVMRMVTDSTVERVNVTVGNHKKDQVEILSPHLSPSNRFVLNGAYELADGALVTVK</sequence>
<feature type="chain" id="PRO_5046270229" evidence="1">
    <location>
        <begin position="21"/>
        <end position="292"/>
    </location>
</feature>
<feature type="signal peptide" evidence="1">
    <location>
        <begin position="1"/>
        <end position="20"/>
    </location>
</feature>
<dbReference type="Proteomes" id="UP001204015">
    <property type="component" value="Unassembled WGS sequence"/>
</dbReference>
<dbReference type="Gene3D" id="2.40.50.100">
    <property type="match status" value="1"/>
</dbReference>
<gene>
    <name evidence="2" type="ORF">NG821_09645</name>
</gene>
<proteinExistence type="predicted"/>
<evidence type="ECO:0000313" key="2">
    <source>
        <dbReference type="EMBL" id="MCO6026098.1"/>
    </source>
</evidence>
<dbReference type="EMBL" id="JAMXLY010000038">
    <property type="protein sequence ID" value="MCO6026098.1"/>
    <property type="molecule type" value="Genomic_DNA"/>
</dbReference>
<dbReference type="PROSITE" id="PS51257">
    <property type="entry name" value="PROKAR_LIPOPROTEIN"/>
    <property type="match status" value="1"/>
</dbReference>
<accession>A0ABT1C0G8</accession>
<comment type="caution">
    <text evidence="2">The sequence shown here is derived from an EMBL/GenBank/DDBJ whole genome shotgun (WGS) entry which is preliminary data.</text>
</comment>
<name>A0ABT1C0G8_9BACT</name>
<evidence type="ECO:0000256" key="1">
    <source>
        <dbReference type="SAM" id="SignalP"/>
    </source>
</evidence>
<organism evidence="2 3">
    <name type="scientific">Segatella cerevisiae</name>
    <dbReference type="NCBI Taxonomy" id="2053716"/>
    <lineage>
        <taxon>Bacteria</taxon>
        <taxon>Pseudomonadati</taxon>
        <taxon>Bacteroidota</taxon>
        <taxon>Bacteroidia</taxon>
        <taxon>Bacteroidales</taxon>
        <taxon>Prevotellaceae</taxon>
        <taxon>Segatella</taxon>
    </lineage>
</organism>
<keyword evidence="3" id="KW-1185">Reference proteome</keyword>
<dbReference type="PANTHER" id="PTHR30469:SF15">
    <property type="entry name" value="HLYD FAMILY OF SECRETION PROTEINS"/>
    <property type="match status" value="1"/>
</dbReference>
<dbReference type="Gene3D" id="2.40.420.20">
    <property type="match status" value="1"/>
</dbReference>
<keyword evidence="1" id="KW-0732">Signal</keyword>